<dbReference type="PANTHER" id="PTHR45588:SF1">
    <property type="entry name" value="WW DOMAIN-CONTAINING PROTEIN"/>
    <property type="match status" value="1"/>
</dbReference>
<evidence type="ECO:0000313" key="1">
    <source>
        <dbReference type="EMBL" id="MCP1727580.1"/>
    </source>
</evidence>
<sequence>MPKMIKELLIILIMSGTALALPLQAGERQVEDAEALGEVHFQPACREDSAETFDQGLALKHHMMYQQARSTFRDLAEDDPDCAMAHWGEAATWFQPLWPERPDEAALSAGREAIDRAREAGPGSEREAALIEAVAAFFSPEEKSYGERIRAWAEGMEAAYAEHSQDLDVAALYSLSRLALAMGEESEERHRLHDEAEAILADIWAEEKHHPGAIHYAIHATDVDGRAENALEMMEAYSDIAPSVPHALHMPSHIYVRLGEWDEVIEWNRRSADAAREHSVNGGISFHYIHALDYLVYGYMQQGEVDKAQAVKEEAREVERHQPGFVSAFHAAAIPARIAVEQRDWEAAKAITPREPDYLPWDDSYWSEGLSWYARGLGGVHSGELEVAAEAESQLATLRDEAEAAGEERFATYIEVDRKILAAWLEHEQGQAETAVDLMEAAAELEATVEKDPVTPGALYPPNEALGDLLLAMDRPRQALNAYQASEDIWPGRRNTRAGMEEAQEAFARR</sequence>
<dbReference type="RefSeq" id="WP_253447993.1">
    <property type="nucleotide sequence ID" value="NZ_JALJYF010000002.1"/>
</dbReference>
<gene>
    <name evidence="1" type="ORF">J2T60_001580</name>
</gene>
<dbReference type="Proteomes" id="UP001523550">
    <property type="component" value="Unassembled WGS sequence"/>
</dbReference>
<protein>
    <submittedName>
        <fullName evidence="1">Tetratricopeptide (TPR) repeat protein</fullName>
    </submittedName>
</protein>
<reference evidence="1 2" key="1">
    <citation type="submission" date="2022-03" db="EMBL/GenBank/DDBJ databases">
        <title>Genomic Encyclopedia of Type Strains, Phase III (KMG-III): the genomes of soil and plant-associated and newly described type strains.</title>
        <authorList>
            <person name="Whitman W."/>
        </authorList>
    </citation>
    <scope>NUCLEOTIDE SEQUENCE [LARGE SCALE GENOMIC DNA]</scope>
    <source>
        <strain evidence="1 2">BSker1</strain>
    </source>
</reference>
<dbReference type="EMBL" id="JALJYF010000002">
    <property type="protein sequence ID" value="MCP1727580.1"/>
    <property type="molecule type" value="Genomic_DNA"/>
</dbReference>
<dbReference type="InterPro" id="IPR011990">
    <property type="entry name" value="TPR-like_helical_dom_sf"/>
</dbReference>
<name>A0ABT1G8E9_9GAMM</name>
<dbReference type="PANTHER" id="PTHR45588">
    <property type="entry name" value="TPR DOMAIN-CONTAINING PROTEIN"/>
    <property type="match status" value="1"/>
</dbReference>
<dbReference type="SUPFAM" id="SSF48452">
    <property type="entry name" value="TPR-like"/>
    <property type="match status" value="1"/>
</dbReference>
<evidence type="ECO:0000313" key="2">
    <source>
        <dbReference type="Proteomes" id="UP001523550"/>
    </source>
</evidence>
<comment type="caution">
    <text evidence="1">The sequence shown here is derived from an EMBL/GenBank/DDBJ whole genome shotgun (WGS) entry which is preliminary data.</text>
</comment>
<proteinExistence type="predicted"/>
<keyword evidence="2" id="KW-1185">Reference proteome</keyword>
<dbReference type="Gene3D" id="1.25.40.10">
    <property type="entry name" value="Tetratricopeptide repeat domain"/>
    <property type="match status" value="1"/>
</dbReference>
<organism evidence="1 2">
    <name type="scientific">Natronospira proteinivora</name>
    <dbReference type="NCBI Taxonomy" id="1807133"/>
    <lineage>
        <taxon>Bacteria</taxon>
        <taxon>Pseudomonadati</taxon>
        <taxon>Pseudomonadota</taxon>
        <taxon>Gammaproteobacteria</taxon>
        <taxon>Natronospirales</taxon>
        <taxon>Natronospiraceae</taxon>
        <taxon>Natronospira</taxon>
    </lineage>
</organism>
<accession>A0ABT1G8E9</accession>